<name>A0A8A4TSX9_SULCO</name>
<evidence type="ECO:0000313" key="2">
    <source>
        <dbReference type="Proteomes" id="UP000663929"/>
    </source>
</evidence>
<accession>A0A8A4TSX9</accession>
<proteinExistence type="predicted"/>
<evidence type="ECO:0000313" key="1">
    <source>
        <dbReference type="EMBL" id="QTD52152.1"/>
    </source>
</evidence>
<dbReference type="AlphaFoldDB" id="A0A8A4TSX9"/>
<gene>
    <name evidence="1" type="ORF">J3U87_06725</name>
</gene>
<reference evidence="1" key="1">
    <citation type="submission" date="2021-03" db="EMBL/GenBank/DDBJ databases">
        <title>Acanthopleuribacteraceae sp. M133.</title>
        <authorList>
            <person name="Wang G."/>
        </authorList>
    </citation>
    <scope>NUCLEOTIDE SEQUENCE</scope>
    <source>
        <strain evidence="1">M133</strain>
    </source>
</reference>
<protein>
    <submittedName>
        <fullName evidence="1">Uncharacterized protein</fullName>
    </submittedName>
</protein>
<keyword evidence="2" id="KW-1185">Reference proteome</keyword>
<dbReference type="EMBL" id="CP071793">
    <property type="protein sequence ID" value="QTD52152.1"/>
    <property type="molecule type" value="Genomic_DNA"/>
</dbReference>
<dbReference type="Proteomes" id="UP000663929">
    <property type="component" value="Chromosome"/>
</dbReference>
<dbReference type="RefSeq" id="WP_237382261.1">
    <property type="nucleotide sequence ID" value="NZ_CP071793.1"/>
</dbReference>
<sequence length="302" mass="35587">MRTKFKLHHSNDPINQDLPESEKLLISYEVTGRRYGLYSLGDLLCSTYPFDETGIPNMKGDLAERIARRVMKRFLQRFDQNRGRIGGLFDKSFDPKNRENYVVANTKRYVLKIGRYPNMILLKKTGQGKWGYQHVTDLDGLFDFRYLSKRHLIILESKTGKIDVQAESLYETLFVPLRKLFPEAIFSYVVFADRRHLMDIRYPEYRILQDAAVRIYEALAYHGIASFFFEFQENDSDFMQMCRHLINAYRTYHHERVSFQGSVSVTDSHIAIFEPGNRRPYLELARDPSTGMFRVLRSVRSF</sequence>
<organism evidence="1 2">
    <name type="scientific">Sulfidibacter corallicola</name>
    <dbReference type="NCBI Taxonomy" id="2818388"/>
    <lineage>
        <taxon>Bacteria</taxon>
        <taxon>Pseudomonadati</taxon>
        <taxon>Acidobacteriota</taxon>
        <taxon>Holophagae</taxon>
        <taxon>Acanthopleuribacterales</taxon>
        <taxon>Acanthopleuribacteraceae</taxon>
        <taxon>Sulfidibacter</taxon>
    </lineage>
</organism>
<dbReference type="KEGG" id="scor:J3U87_06725"/>